<evidence type="ECO:0000313" key="3">
    <source>
        <dbReference type="WBParaSite" id="SMUV_0000946201-mRNA-1"/>
    </source>
</evidence>
<evidence type="ECO:0000313" key="2">
    <source>
        <dbReference type="Proteomes" id="UP000046393"/>
    </source>
</evidence>
<dbReference type="Proteomes" id="UP000046393">
    <property type="component" value="Unplaced"/>
</dbReference>
<name>A0A0N5AWZ6_9BILA</name>
<organism evidence="2 3">
    <name type="scientific">Syphacia muris</name>
    <dbReference type="NCBI Taxonomy" id="451379"/>
    <lineage>
        <taxon>Eukaryota</taxon>
        <taxon>Metazoa</taxon>
        <taxon>Ecdysozoa</taxon>
        <taxon>Nematoda</taxon>
        <taxon>Chromadorea</taxon>
        <taxon>Rhabditida</taxon>
        <taxon>Spirurina</taxon>
        <taxon>Oxyuridomorpha</taxon>
        <taxon>Oxyuroidea</taxon>
        <taxon>Oxyuridae</taxon>
        <taxon>Syphacia</taxon>
    </lineage>
</organism>
<dbReference type="WBParaSite" id="SMUV_0000946201-mRNA-1">
    <property type="protein sequence ID" value="SMUV_0000946201-mRNA-1"/>
    <property type="gene ID" value="SMUV_0000946201"/>
</dbReference>
<dbReference type="STRING" id="451379.A0A0N5AWZ6"/>
<accession>A0A0N5AWZ6</accession>
<protein>
    <submittedName>
        <fullName evidence="3">4.1m domain-containing protein</fullName>
    </submittedName>
</protein>
<evidence type="ECO:0000256" key="1">
    <source>
        <dbReference type="SAM" id="Phobius"/>
    </source>
</evidence>
<keyword evidence="1" id="KW-1133">Transmembrane helix</keyword>
<feature type="transmembrane region" description="Helical" evidence="1">
    <location>
        <begin position="27"/>
        <end position="50"/>
    </location>
</feature>
<proteinExistence type="predicted"/>
<sequence>MTSNSIPILLANKETSDNDGGGLSGGVIAVIVIACIIFAAALVVAGFFVLRKLRDRNKNHGEYRPQYEETVQAKDLPYLPPPNIEGLI</sequence>
<keyword evidence="1" id="KW-0472">Membrane</keyword>
<dbReference type="AlphaFoldDB" id="A0A0N5AWZ6"/>
<keyword evidence="1" id="KW-0812">Transmembrane</keyword>
<keyword evidence="2" id="KW-1185">Reference proteome</keyword>
<reference evidence="3" key="1">
    <citation type="submission" date="2017-02" db="UniProtKB">
        <authorList>
            <consortium name="WormBaseParasite"/>
        </authorList>
    </citation>
    <scope>IDENTIFICATION</scope>
</reference>